<dbReference type="SUPFAM" id="SSF51735">
    <property type="entry name" value="NAD(P)-binding Rossmann-fold domains"/>
    <property type="match status" value="1"/>
</dbReference>
<dbReference type="PRINTS" id="PR00080">
    <property type="entry name" value="SDRFAMILY"/>
</dbReference>
<dbReference type="Gene3D" id="3.40.50.720">
    <property type="entry name" value="NAD(P)-binding Rossmann-like Domain"/>
    <property type="match status" value="1"/>
</dbReference>
<reference evidence="3" key="1">
    <citation type="journal article" date="2020" name="Stud. Mycol.">
        <title>101 Dothideomycetes genomes: a test case for predicting lifestyles and emergence of pathogens.</title>
        <authorList>
            <person name="Haridas S."/>
            <person name="Albert R."/>
            <person name="Binder M."/>
            <person name="Bloem J."/>
            <person name="Labutti K."/>
            <person name="Salamov A."/>
            <person name="Andreopoulos B."/>
            <person name="Baker S."/>
            <person name="Barry K."/>
            <person name="Bills G."/>
            <person name="Bluhm B."/>
            <person name="Cannon C."/>
            <person name="Castanera R."/>
            <person name="Culley D."/>
            <person name="Daum C."/>
            <person name="Ezra D."/>
            <person name="Gonzalez J."/>
            <person name="Henrissat B."/>
            <person name="Kuo A."/>
            <person name="Liang C."/>
            <person name="Lipzen A."/>
            <person name="Lutzoni F."/>
            <person name="Magnuson J."/>
            <person name="Mondo S."/>
            <person name="Nolan M."/>
            <person name="Ohm R."/>
            <person name="Pangilinan J."/>
            <person name="Park H.-J."/>
            <person name="Ramirez L."/>
            <person name="Alfaro M."/>
            <person name="Sun H."/>
            <person name="Tritt A."/>
            <person name="Yoshinaga Y."/>
            <person name="Zwiers L.-H."/>
            <person name="Turgeon B."/>
            <person name="Goodwin S."/>
            <person name="Spatafora J."/>
            <person name="Crous P."/>
            <person name="Grigoriev I."/>
        </authorList>
    </citation>
    <scope>NUCLEOTIDE SEQUENCE</scope>
    <source>
        <strain evidence="3">CBS 133067</strain>
    </source>
</reference>
<dbReference type="CDD" id="cd05233">
    <property type="entry name" value="SDR_c"/>
    <property type="match status" value="1"/>
</dbReference>
<evidence type="ECO:0000256" key="1">
    <source>
        <dbReference type="ARBA" id="ARBA00006484"/>
    </source>
</evidence>
<comment type="similarity">
    <text evidence="1">Belongs to the short-chain dehydrogenases/reductases (SDR) family.</text>
</comment>
<dbReference type="PANTHER" id="PTHR42760">
    <property type="entry name" value="SHORT-CHAIN DEHYDROGENASES/REDUCTASES FAMILY MEMBER"/>
    <property type="match status" value="1"/>
</dbReference>
<keyword evidence="2" id="KW-0521">NADP</keyword>
<dbReference type="EMBL" id="ML978133">
    <property type="protein sequence ID" value="KAF2094796.1"/>
    <property type="molecule type" value="Genomic_DNA"/>
</dbReference>
<organism evidence="3 4">
    <name type="scientific">Rhizodiscina lignyota</name>
    <dbReference type="NCBI Taxonomy" id="1504668"/>
    <lineage>
        <taxon>Eukaryota</taxon>
        <taxon>Fungi</taxon>
        <taxon>Dikarya</taxon>
        <taxon>Ascomycota</taxon>
        <taxon>Pezizomycotina</taxon>
        <taxon>Dothideomycetes</taxon>
        <taxon>Pleosporomycetidae</taxon>
        <taxon>Aulographales</taxon>
        <taxon>Rhizodiscinaceae</taxon>
        <taxon>Rhizodiscina</taxon>
    </lineage>
</organism>
<dbReference type="FunFam" id="3.40.50.720:FF:000084">
    <property type="entry name" value="Short-chain dehydrogenase reductase"/>
    <property type="match status" value="1"/>
</dbReference>
<dbReference type="PANTHER" id="PTHR42760:SF45">
    <property type="entry name" value="SHORT CHAIN DEHYDROGENASE_REDUCTASE FAMILY PROTEIN, PUTATIVE (AFU_ORTHOLOGUE AFUA_3G09150)-RELATED"/>
    <property type="match status" value="1"/>
</dbReference>
<dbReference type="AlphaFoldDB" id="A0A9P4M1M7"/>
<accession>A0A9P4M1M7</accession>
<gene>
    <name evidence="3" type="ORF">NA57DRAFT_45857</name>
</gene>
<dbReference type="Pfam" id="PF13561">
    <property type="entry name" value="adh_short_C2"/>
    <property type="match status" value="1"/>
</dbReference>
<name>A0A9P4M1M7_9PEZI</name>
<dbReference type="GO" id="GO:0048038">
    <property type="term" value="F:quinone binding"/>
    <property type="evidence" value="ECO:0007669"/>
    <property type="project" value="TreeGrafter"/>
</dbReference>
<evidence type="ECO:0000313" key="4">
    <source>
        <dbReference type="Proteomes" id="UP000799772"/>
    </source>
</evidence>
<evidence type="ECO:0000313" key="3">
    <source>
        <dbReference type="EMBL" id="KAF2094796.1"/>
    </source>
</evidence>
<dbReference type="InterPro" id="IPR002347">
    <property type="entry name" value="SDR_fam"/>
</dbReference>
<dbReference type="Proteomes" id="UP000799772">
    <property type="component" value="Unassembled WGS sequence"/>
</dbReference>
<evidence type="ECO:0000256" key="2">
    <source>
        <dbReference type="ARBA" id="ARBA00022857"/>
    </source>
</evidence>
<dbReference type="PROSITE" id="PS00061">
    <property type="entry name" value="ADH_SHORT"/>
    <property type="match status" value="1"/>
</dbReference>
<comment type="caution">
    <text evidence="3">The sequence shown here is derived from an EMBL/GenBank/DDBJ whole genome shotgun (WGS) entry which is preliminary data.</text>
</comment>
<protein>
    <submittedName>
        <fullName evidence="3">Oxidoreductase</fullName>
    </submittedName>
</protein>
<dbReference type="GO" id="GO:0016616">
    <property type="term" value="F:oxidoreductase activity, acting on the CH-OH group of donors, NAD or NADP as acceptor"/>
    <property type="evidence" value="ECO:0007669"/>
    <property type="project" value="TreeGrafter"/>
</dbReference>
<keyword evidence="4" id="KW-1185">Reference proteome</keyword>
<proteinExistence type="inferred from homology"/>
<dbReference type="InterPro" id="IPR036291">
    <property type="entry name" value="NAD(P)-bd_dom_sf"/>
</dbReference>
<dbReference type="InterPro" id="IPR020904">
    <property type="entry name" value="Sc_DH/Rdtase_CS"/>
</dbReference>
<sequence length="257" mass="26702">MPKVVAITGAASGIGLALAHKLASQGHALSLADVNTANLEAAAKDISAKHPELQGIIIHTVDVRKSSDVDAWIKATVDKLGRLDGAANLAGVIPKSIGQPSGAIERMDEDDWAFVIDVNLTGVMRCMRAELQVMADNGSIVSASSIAGVSGRKFNGAYTASKHGVIGLTRSAAKEVGDRNIRVNAIAPGTIDTPMVAEAGRLEGVSLTTEANPEQAAQPIQRSGRPEEVANLIAFLLSDEASFISGQVYQIDGGRIC</sequence>
<dbReference type="PRINTS" id="PR00081">
    <property type="entry name" value="GDHRDH"/>
</dbReference>
<dbReference type="OrthoDB" id="1669814at2759"/>
<dbReference type="GO" id="GO:0006633">
    <property type="term" value="P:fatty acid biosynthetic process"/>
    <property type="evidence" value="ECO:0007669"/>
    <property type="project" value="TreeGrafter"/>
</dbReference>